<comment type="caution">
    <text evidence="17">The sequence shown here is derived from an EMBL/GenBank/DDBJ whole genome shotgun (WGS) entry which is preliminary data.</text>
</comment>
<name>A0A9P4SHB7_9PEZI</name>
<evidence type="ECO:0000256" key="8">
    <source>
        <dbReference type="ARBA" id="ARBA00047899"/>
    </source>
</evidence>
<comment type="catalytic activity">
    <reaction evidence="9">
        <text>L-seryl-[protein] + ATP = O-phospho-L-seryl-[protein] + ADP + H(+)</text>
        <dbReference type="Rhea" id="RHEA:17989"/>
        <dbReference type="Rhea" id="RHEA-COMP:9863"/>
        <dbReference type="Rhea" id="RHEA-COMP:11604"/>
        <dbReference type="ChEBI" id="CHEBI:15378"/>
        <dbReference type="ChEBI" id="CHEBI:29999"/>
        <dbReference type="ChEBI" id="CHEBI:30616"/>
        <dbReference type="ChEBI" id="CHEBI:83421"/>
        <dbReference type="ChEBI" id="CHEBI:456216"/>
        <dbReference type="EC" id="2.7.11.1"/>
    </reaction>
</comment>
<feature type="binding site" evidence="12">
    <location>
        <position position="623"/>
    </location>
    <ligand>
        <name>ATP</name>
        <dbReference type="ChEBI" id="CHEBI:30616"/>
    </ligand>
</feature>
<evidence type="ECO:0000256" key="5">
    <source>
        <dbReference type="ARBA" id="ARBA00022777"/>
    </source>
</evidence>
<dbReference type="InterPro" id="IPR008271">
    <property type="entry name" value="Ser/Thr_kinase_AS"/>
</dbReference>
<keyword evidence="2" id="KW-0723">Serine/threonine-protein kinase</keyword>
<dbReference type="InterPro" id="IPR016135">
    <property type="entry name" value="UBQ-conjugating_enzyme/RWD"/>
</dbReference>
<feature type="binding site" evidence="11">
    <location>
        <begin position="599"/>
        <end position="607"/>
    </location>
    <ligand>
        <name>ATP</name>
        <dbReference type="ChEBI" id="CHEBI:30616"/>
    </ligand>
</feature>
<gene>
    <name evidence="17" type="ORF">M501DRAFT_1022880</name>
</gene>
<evidence type="ECO:0000256" key="11">
    <source>
        <dbReference type="PIRSR" id="PIRSR000660-2"/>
    </source>
</evidence>
<dbReference type="SUPFAM" id="SSF54495">
    <property type="entry name" value="UBC-like"/>
    <property type="match status" value="1"/>
</dbReference>
<dbReference type="InterPro" id="IPR041715">
    <property type="entry name" value="HisRS-like_core"/>
</dbReference>
<feature type="coiled-coil region" evidence="13">
    <location>
        <begin position="193"/>
        <end position="225"/>
    </location>
</feature>
<feature type="binding site" evidence="11">
    <location>
        <position position="622"/>
    </location>
    <ligand>
        <name>ATP</name>
        <dbReference type="ChEBI" id="CHEBI:30616"/>
    </ligand>
</feature>
<evidence type="ECO:0000256" key="1">
    <source>
        <dbReference type="ARBA" id="ARBA00012513"/>
    </source>
</evidence>
<evidence type="ECO:0000259" key="15">
    <source>
        <dbReference type="PROSITE" id="PS50011"/>
    </source>
</evidence>
<keyword evidence="3" id="KW-0808">Transferase</keyword>
<dbReference type="Pfam" id="PF13393">
    <property type="entry name" value="tRNA-synt_His"/>
    <property type="match status" value="1"/>
</dbReference>
<evidence type="ECO:0000256" key="14">
    <source>
        <dbReference type="SAM" id="MobiDB-lite"/>
    </source>
</evidence>
<dbReference type="Pfam" id="PF05773">
    <property type="entry name" value="RWD"/>
    <property type="match status" value="1"/>
</dbReference>
<dbReference type="CDD" id="cd23823">
    <property type="entry name" value="RWD_GCN2"/>
    <property type="match status" value="1"/>
</dbReference>
<sequence length="1615" mass="182282">MAPPKSPWNKIAAQGLNTENASPSKPSPAKSKAKSLDKPQPPTPMATLSTSTMNYTQAQDDEIEALKAIYMEDFEEKELKGAWSKTSDRMFRLRLRAPTDDEMSVVLSVHLTATYPKTLPIITIDDTSGLNQKTQKRIKELIEQKPTVLIGEVMIYDIAASIQDSLDDAVQLREQDDTLPSLDDERAVREAEVARLMEQQEVENRKKQEEEKAEADRLLKHMVDEEMNRRKDLKRKNKSNGPAVSLPNAISANAVVFDHLITVQDEGIRLEFNAVTSLSKLSEGPITTVYTALPFTSDETDDLIPIALKRYTVKGSGDRRLKKGILDFEAELESLKRLRHQNIASVLDFKIEREESVPNSKGEDWKISILVEYGCRGSLNDVLDIAESVPVVRVRSWTIELLEALDFYHRNGVIHNRIHPGNVLICKASGGTTTVKLADAGYQDHLYNLRDLNKDDPNATSAATLLWAPPDISSKTRKTDIWHLGVVFCQMLFGVDIRQKHSSPGELIDALNLTDPLVDIIRKFFKMDPKKRPSAFDLIPCEFLRLDAPIFSRPQSPVNSRSSWSTSLPIPRSRVRRDSIPFENSFSRYASEWVEAGRLGKGGYGEVVKARNKLDGRFYAIKKIKLNSASALSDVLSEVRLLSRLNHPYVVRYYTAWPEEDFADISESVNDSDTFDEEPSTVSPGGGPSIEFGPSTTGGLDFISSSGYPKIEFGEDSDDGLNSSDLSDDDEQATGEEFSEGNGDGNRSSAAENCLKLRRTTSSSRPRPVKTTLYIQMEYCERRTLRDIIRKGNLFDNPDEIWRLLRQILEGLAHIHSHGIIHRDLKPDNIFMDVTSNPQIGDFGLATSEKYHLADRAGTVPADGDMTRSIGTALYVAPELRSDGGSYDEKVDMYSLGIILFEMCHPLKTAMERDSVLRQLREKTHTLPSELLSPEKSLQATIINSLISHRASERPSSTELLRSGKLPLQIEDETIRQALQGLSDPSSPYYYKMMSALFSRAPNEEVKNFAWDLGAANGAHETSMSDILLRCLIKDKLTAIFKRHGAVESQRQIMFPKSSYYANRPAVQFLDASGTLVQLPYDLTLPHARSIARRAPALEKTYTFGTVYRDTYTGGAPRSSGEADFDIVSFDNLDLPLKEAEVIKVLDEIINEFPSLSSTQMCFHLNHSDLLELIMEFCRITEPQRESVKETLSKLNIQQWTWQKIRNELRTSSSGVPSTSLDELQRFDWRDTPEKAFGKLRKLFANTNVIEKTHAIFARLTTVIDYMKQLDVQHKVYISPLSSFNEKFYTGGILFQCLYDTKRRDVLAAGGRYDRLIQDHHPKLQGNFSGCHAVGMNLGWERKTNFLKKAVEEEHNGIWSTRRCDILVASHDPSILRSQGVKLLGELWAHDLSAELAVDARTPERLLYHYRDDKFSWIIIIRHDAASTGKPELRVKSLLKNEDTDLRAADLLSYLRAEIRDRDHKEGTAERARLLRHPSSQHPDPITGNNEKKGNVQVLIAQHKSKKSNKWSVVEAAQARSRELLASYGEAPIAAIETSDKIMDMIRNTKLSDPDSWRHVVQSVPLSDRAYLQEVHGMLLKYERKWKEEGEVTESRIVFVYNFRTGGILMYDLGL</sequence>
<evidence type="ECO:0000313" key="18">
    <source>
        <dbReference type="Proteomes" id="UP000799429"/>
    </source>
</evidence>
<dbReference type="InterPro" id="IPR045864">
    <property type="entry name" value="aa-tRNA-synth_II/BPL/LPL"/>
</dbReference>
<proteinExistence type="inferred from homology"/>
<dbReference type="PROSITE" id="PS50908">
    <property type="entry name" value="RWD"/>
    <property type="match status" value="1"/>
</dbReference>
<keyword evidence="5 17" id="KW-0418">Kinase</keyword>
<dbReference type="FunFam" id="3.10.110.10:FF:000050">
    <property type="entry name" value="eIF-2-alpha kinase GCN2"/>
    <property type="match status" value="1"/>
</dbReference>
<dbReference type="InterPro" id="IPR016255">
    <property type="entry name" value="Gcn2"/>
</dbReference>
<dbReference type="PROSITE" id="PS00108">
    <property type="entry name" value="PROTEIN_KINASE_ST"/>
    <property type="match status" value="1"/>
</dbReference>
<dbReference type="PIRSF" id="PIRSF000660">
    <property type="entry name" value="Ser/Thr_PK_GCN2"/>
    <property type="match status" value="1"/>
</dbReference>
<dbReference type="Gene3D" id="3.30.200.20">
    <property type="entry name" value="Phosphorylase Kinase, domain 1"/>
    <property type="match status" value="2"/>
</dbReference>
<evidence type="ECO:0000313" key="17">
    <source>
        <dbReference type="EMBL" id="KAF2841608.1"/>
    </source>
</evidence>
<evidence type="ECO:0000259" key="16">
    <source>
        <dbReference type="PROSITE" id="PS50908"/>
    </source>
</evidence>
<feature type="compositionally biased region" description="Low complexity" evidence="14">
    <location>
        <begin position="21"/>
        <end position="30"/>
    </location>
</feature>
<keyword evidence="18" id="KW-1185">Reference proteome</keyword>
<reference evidence="17" key="1">
    <citation type="journal article" date="2020" name="Stud. Mycol.">
        <title>101 Dothideomycetes genomes: a test case for predicting lifestyles and emergence of pathogens.</title>
        <authorList>
            <person name="Haridas S."/>
            <person name="Albert R."/>
            <person name="Binder M."/>
            <person name="Bloem J."/>
            <person name="Labutti K."/>
            <person name="Salamov A."/>
            <person name="Andreopoulos B."/>
            <person name="Baker S."/>
            <person name="Barry K."/>
            <person name="Bills G."/>
            <person name="Bluhm B."/>
            <person name="Cannon C."/>
            <person name="Castanera R."/>
            <person name="Culley D."/>
            <person name="Daum C."/>
            <person name="Ezra D."/>
            <person name="Gonzalez J."/>
            <person name="Henrissat B."/>
            <person name="Kuo A."/>
            <person name="Liang C."/>
            <person name="Lipzen A."/>
            <person name="Lutzoni F."/>
            <person name="Magnuson J."/>
            <person name="Mondo S."/>
            <person name="Nolan M."/>
            <person name="Ohm R."/>
            <person name="Pangilinan J."/>
            <person name="Park H.-J."/>
            <person name="Ramirez L."/>
            <person name="Alfaro M."/>
            <person name="Sun H."/>
            <person name="Tritt A."/>
            <person name="Yoshinaga Y."/>
            <person name="Zwiers L.-H."/>
            <person name="Turgeon B."/>
            <person name="Goodwin S."/>
            <person name="Spatafora J."/>
            <person name="Crous P."/>
            <person name="Grigoriev I."/>
        </authorList>
    </citation>
    <scope>NUCLEOTIDE SEQUENCE</scope>
    <source>
        <strain evidence="17">CBS 101060</strain>
    </source>
</reference>
<feature type="active site" description="Proton acceptor" evidence="10">
    <location>
        <position position="824"/>
    </location>
</feature>
<dbReference type="GO" id="GO:0005737">
    <property type="term" value="C:cytoplasm"/>
    <property type="evidence" value="ECO:0007669"/>
    <property type="project" value="TreeGrafter"/>
</dbReference>
<feature type="region of interest" description="Disordered" evidence="14">
    <location>
        <begin position="1"/>
        <end position="54"/>
    </location>
</feature>
<feature type="region of interest" description="Disordered" evidence="14">
    <location>
        <begin position="713"/>
        <end position="749"/>
    </location>
</feature>
<dbReference type="OrthoDB" id="341578at2759"/>
<dbReference type="PANTHER" id="PTHR11042:SF136">
    <property type="entry name" value="EIF-2-ALPHA KINASE GCN2"/>
    <property type="match status" value="1"/>
</dbReference>
<dbReference type="Gene3D" id="1.10.510.10">
    <property type="entry name" value="Transferase(Phosphotransferase) domain 1"/>
    <property type="match status" value="2"/>
</dbReference>
<evidence type="ECO:0000256" key="7">
    <source>
        <dbReference type="ARBA" id="ARBA00037982"/>
    </source>
</evidence>
<dbReference type="InterPro" id="IPR006575">
    <property type="entry name" value="RWD_dom"/>
</dbReference>
<protein>
    <recommendedName>
        <fullName evidence="1">non-specific serine/threonine protein kinase</fullName>
        <ecNumber evidence="1">2.7.11.1</ecNumber>
    </recommendedName>
</protein>
<dbReference type="EMBL" id="MU006091">
    <property type="protein sequence ID" value="KAF2841608.1"/>
    <property type="molecule type" value="Genomic_DNA"/>
</dbReference>
<evidence type="ECO:0000256" key="6">
    <source>
        <dbReference type="ARBA" id="ARBA00022840"/>
    </source>
</evidence>
<dbReference type="GO" id="GO:0004694">
    <property type="term" value="F:eukaryotic translation initiation factor 2alpha kinase activity"/>
    <property type="evidence" value="ECO:0007669"/>
    <property type="project" value="InterPro"/>
</dbReference>
<keyword evidence="6 11" id="KW-0067">ATP-binding</keyword>
<evidence type="ECO:0000256" key="10">
    <source>
        <dbReference type="PIRSR" id="PIRSR000660-1"/>
    </source>
</evidence>
<dbReference type="Gene3D" id="3.40.50.800">
    <property type="entry name" value="Anticodon-binding domain"/>
    <property type="match status" value="1"/>
</dbReference>
<dbReference type="CDD" id="cd14046">
    <property type="entry name" value="STKc_EIF2AK4_GCN2_rpt2"/>
    <property type="match status" value="1"/>
</dbReference>
<dbReference type="EC" id="2.7.11.1" evidence="1"/>
<comment type="catalytic activity">
    <reaction evidence="8">
        <text>L-threonyl-[protein] + ATP = O-phospho-L-threonyl-[protein] + ADP + H(+)</text>
        <dbReference type="Rhea" id="RHEA:46608"/>
        <dbReference type="Rhea" id="RHEA-COMP:11060"/>
        <dbReference type="Rhea" id="RHEA-COMP:11605"/>
        <dbReference type="ChEBI" id="CHEBI:15378"/>
        <dbReference type="ChEBI" id="CHEBI:30013"/>
        <dbReference type="ChEBI" id="CHEBI:30616"/>
        <dbReference type="ChEBI" id="CHEBI:61977"/>
        <dbReference type="ChEBI" id="CHEBI:456216"/>
        <dbReference type="EC" id="2.7.11.1"/>
    </reaction>
</comment>
<dbReference type="FunFam" id="1.10.510.10:FF:000821">
    <property type="entry name" value="Serine/threonine-protein kinase gcn2"/>
    <property type="match status" value="1"/>
</dbReference>
<keyword evidence="4 11" id="KW-0547">Nucleotide-binding</keyword>
<dbReference type="PROSITE" id="PS00107">
    <property type="entry name" value="PROTEIN_KINASE_ATP"/>
    <property type="match status" value="1"/>
</dbReference>
<dbReference type="GO" id="GO:0009893">
    <property type="term" value="P:positive regulation of metabolic process"/>
    <property type="evidence" value="ECO:0007669"/>
    <property type="project" value="UniProtKB-ARBA"/>
</dbReference>
<dbReference type="Gene3D" id="3.10.110.10">
    <property type="entry name" value="Ubiquitin Conjugating Enzyme"/>
    <property type="match status" value="1"/>
</dbReference>
<dbReference type="GO" id="GO:0000077">
    <property type="term" value="P:DNA damage checkpoint signaling"/>
    <property type="evidence" value="ECO:0007669"/>
    <property type="project" value="InterPro"/>
</dbReference>
<feature type="domain" description="Protein kinase" evidence="15">
    <location>
        <begin position="275"/>
        <end position="544"/>
    </location>
</feature>
<evidence type="ECO:0000256" key="4">
    <source>
        <dbReference type="ARBA" id="ARBA00022741"/>
    </source>
</evidence>
<feature type="region of interest" description="Disordered" evidence="14">
    <location>
        <begin position="670"/>
        <end position="696"/>
    </location>
</feature>
<dbReference type="InterPro" id="IPR000719">
    <property type="entry name" value="Prot_kinase_dom"/>
</dbReference>
<dbReference type="SUPFAM" id="SSF55681">
    <property type="entry name" value="Class II aaRS and biotin synthetases"/>
    <property type="match status" value="1"/>
</dbReference>
<dbReference type="Pfam" id="PF12745">
    <property type="entry name" value="HGTP_anticodon2"/>
    <property type="match status" value="1"/>
</dbReference>
<keyword evidence="13" id="KW-0175">Coiled coil</keyword>
<evidence type="ECO:0000256" key="13">
    <source>
        <dbReference type="SAM" id="Coils"/>
    </source>
</evidence>
<dbReference type="InterPro" id="IPR050339">
    <property type="entry name" value="CC_SR_Kinase"/>
</dbReference>
<accession>A0A9P4SHB7</accession>
<evidence type="ECO:0000256" key="9">
    <source>
        <dbReference type="ARBA" id="ARBA00048679"/>
    </source>
</evidence>
<evidence type="ECO:0000256" key="3">
    <source>
        <dbReference type="ARBA" id="ARBA00022679"/>
    </source>
</evidence>
<feature type="domain" description="Protein kinase" evidence="15">
    <location>
        <begin position="593"/>
        <end position="966"/>
    </location>
</feature>
<dbReference type="Gene3D" id="3.30.930.10">
    <property type="entry name" value="Bira Bifunctional Protein, Domain 2"/>
    <property type="match status" value="1"/>
</dbReference>
<dbReference type="SUPFAM" id="SSF56112">
    <property type="entry name" value="Protein kinase-like (PK-like)"/>
    <property type="match status" value="2"/>
</dbReference>
<dbReference type="FunFam" id="3.30.200.20:FF:000379">
    <property type="entry name" value="eIF-2-alpha kinase GCN2"/>
    <property type="match status" value="1"/>
</dbReference>
<organism evidence="17 18">
    <name type="scientific">Patellaria atrata CBS 101060</name>
    <dbReference type="NCBI Taxonomy" id="1346257"/>
    <lineage>
        <taxon>Eukaryota</taxon>
        <taxon>Fungi</taxon>
        <taxon>Dikarya</taxon>
        <taxon>Ascomycota</taxon>
        <taxon>Pezizomycotina</taxon>
        <taxon>Dothideomycetes</taxon>
        <taxon>Dothideomycetes incertae sedis</taxon>
        <taxon>Patellariales</taxon>
        <taxon>Patellariaceae</taxon>
        <taxon>Patellaria</taxon>
    </lineage>
</organism>
<dbReference type="GO" id="GO:0005524">
    <property type="term" value="F:ATP binding"/>
    <property type="evidence" value="ECO:0007669"/>
    <property type="project" value="UniProtKB-UniRule"/>
</dbReference>
<comment type="similarity">
    <text evidence="7">Belongs to the protein kinase superfamily. Ser/Thr protein kinase family. GCN2 subfamily.</text>
</comment>
<evidence type="ECO:0000256" key="2">
    <source>
        <dbReference type="ARBA" id="ARBA00022527"/>
    </source>
</evidence>
<dbReference type="Pfam" id="PF00069">
    <property type="entry name" value="Pkinase"/>
    <property type="match status" value="3"/>
</dbReference>
<dbReference type="SMART" id="SM00591">
    <property type="entry name" value="RWD"/>
    <property type="match status" value="1"/>
</dbReference>
<dbReference type="CDD" id="cd14012">
    <property type="entry name" value="PK_eIF2AK_GCN2_rpt1"/>
    <property type="match status" value="1"/>
</dbReference>
<dbReference type="InterPro" id="IPR036621">
    <property type="entry name" value="Anticodon-bd_dom_sf"/>
</dbReference>
<dbReference type="GO" id="GO:0005634">
    <property type="term" value="C:nucleus"/>
    <property type="evidence" value="ECO:0007669"/>
    <property type="project" value="TreeGrafter"/>
</dbReference>
<feature type="domain" description="RWD" evidence="16">
    <location>
        <begin position="61"/>
        <end position="169"/>
    </location>
</feature>
<dbReference type="PROSITE" id="PS50011">
    <property type="entry name" value="PROTEIN_KINASE_DOM"/>
    <property type="match status" value="2"/>
</dbReference>
<dbReference type="InterPro" id="IPR017441">
    <property type="entry name" value="Protein_kinase_ATP_BS"/>
</dbReference>
<dbReference type="SMART" id="SM00220">
    <property type="entry name" value="S_TKc"/>
    <property type="match status" value="2"/>
</dbReference>
<dbReference type="InterPro" id="IPR011009">
    <property type="entry name" value="Kinase-like_dom_sf"/>
</dbReference>
<dbReference type="FunFam" id="3.30.930.10:FF:000074">
    <property type="entry name" value="Serine/threonine-protein kinase gcn2"/>
    <property type="match status" value="1"/>
</dbReference>
<evidence type="ECO:0000256" key="12">
    <source>
        <dbReference type="PROSITE-ProRule" id="PRU10141"/>
    </source>
</evidence>
<dbReference type="PANTHER" id="PTHR11042">
    <property type="entry name" value="EUKARYOTIC TRANSLATION INITIATION FACTOR 2-ALPHA KINASE EIF2-ALPHA KINASE -RELATED"/>
    <property type="match status" value="1"/>
</dbReference>
<dbReference type="Proteomes" id="UP000799429">
    <property type="component" value="Unassembled WGS sequence"/>
</dbReference>
<dbReference type="InterPro" id="IPR024435">
    <property type="entry name" value="HisRS-related_dom"/>
</dbReference>
<feature type="compositionally biased region" description="Acidic residues" evidence="14">
    <location>
        <begin position="726"/>
        <end position="739"/>
    </location>
</feature>